<organism evidence="1 2">
    <name type="scientific">Acetobacter conturbans</name>
    <dbReference type="NCBI Taxonomy" id="1737472"/>
    <lineage>
        <taxon>Bacteria</taxon>
        <taxon>Pseudomonadati</taxon>
        <taxon>Pseudomonadota</taxon>
        <taxon>Alphaproteobacteria</taxon>
        <taxon>Acetobacterales</taxon>
        <taxon>Acetobacteraceae</taxon>
        <taxon>Acetobacter</taxon>
    </lineage>
</organism>
<dbReference type="RefSeq" id="WP_173570133.1">
    <property type="nucleotide sequence ID" value="NZ_WOSY01000007.1"/>
</dbReference>
<evidence type="ECO:0000313" key="1">
    <source>
        <dbReference type="EMBL" id="NHN88824.1"/>
    </source>
</evidence>
<name>A0ABX0K5X9_9PROT</name>
<evidence type="ECO:0000313" key="2">
    <source>
        <dbReference type="Proteomes" id="UP000631653"/>
    </source>
</evidence>
<keyword evidence="2" id="KW-1185">Reference proteome</keyword>
<sequence length="55" mass="6140">MPGWDVLAITPVEILYGNPDFSMRQMCKTQRVPSGVRDGGRRYPVKGCACTDLRP</sequence>
<reference evidence="1 2" key="1">
    <citation type="journal article" date="2020" name="Int. J. Syst. Evol. Microbiol.">
        <title>Novel acetic acid bacteria from cider fermentations: Acetobacter conturbans sp. nov. and Acetobacter fallax sp. nov.</title>
        <authorList>
            <person name="Sombolestani A.S."/>
            <person name="Cleenwerck I."/>
            <person name="Cnockaert M."/>
            <person name="Borremans W."/>
            <person name="Wieme A.D."/>
            <person name="De Vuyst L."/>
            <person name="Vandamme P."/>
        </authorList>
    </citation>
    <scope>NUCLEOTIDE SEQUENCE [LARGE SCALE GENOMIC DNA]</scope>
    <source>
        <strain evidence="1 2">LMG 1627</strain>
    </source>
</reference>
<comment type="caution">
    <text evidence="1">The sequence shown here is derived from an EMBL/GenBank/DDBJ whole genome shotgun (WGS) entry which is preliminary data.</text>
</comment>
<protein>
    <submittedName>
        <fullName evidence="1">Uncharacterized protein</fullName>
    </submittedName>
</protein>
<gene>
    <name evidence="1" type="ORF">GOB81_09290</name>
</gene>
<dbReference type="Proteomes" id="UP000631653">
    <property type="component" value="Unassembled WGS sequence"/>
</dbReference>
<accession>A0ABX0K5X9</accession>
<dbReference type="EMBL" id="WOSY01000007">
    <property type="protein sequence ID" value="NHN88824.1"/>
    <property type="molecule type" value="Genomic_DNA"/>
</dbReference>
<proteinExistence type="predicted"/>